<feature type="compositionally biased region" description="Polar residues" evidence="19">
    <location>
        <begin position="1"/>
        <end position="12"/>
    </location>
</feature>
<evidence type="ECO:0000256" key="8">
    <source>
        <dbReference type="ARBA" id="ARBA00022643"/>
    </source>
</evidence>
<evidence type="ECO:0000256" key="18">
    <source>
        <dbReference type="PROSITE-ProRule" id="PRU10141"/>
    </source>
</evidence>
<keyword evidence="7" id="KW-0285">Flavoprotein</keyword>
<keyword evidence="9" id="KW-0808">Transferase</keyword>
<feature type="compositionally biased region" description="Basic and acidic residues" evidence="19">
    <location>
        <begin position="554"/>
        <end position="564"/>
    </location>
</feature>
<organism evidence="23">
    <name type="scientific">Leucobryum albidum</name>
    <dbReference type="NCBI Taxonomy" id="175169"/>
    <lineage>
        <taxon>Eukaryota</taxon>
        <taxon>Viridiplantae</taxon>
        <taxon>Streptophyta</taxon>
        <taxon>Embryophyta</taxon>
        <taxon>Bryophyta</taxon>
        <taxon>Bryophytina</taxon>
        <taxon>Bryopsida</taxon>
        <taxon>Dicranidae</taxon>
        <taxon>Dicranales</taxon>
        <taxon>Leucobryaceae</taxon>
        <taxon>Leucobryum</taxon>
    </lineage>
</organism>
<evidence type="ECO:0000256" key="4">
    <source>
        <dbReference type="ARBA" id="ARBA00022527"/>
    </source>
</evidence>
<dbReference type="GO" id="GO:0005524">
    <property type="term" value="F:ATP binding"/>
    <property type="evidence" value="ECO:0007669"/>
    <property type="project" value="UniProtKB-UniRule"/>
</dbReference>
<keyword evidence="13 18" id="KW-0067">ATP-binding</keyword>
<dbReference type="NCBIfam" id="TIGR00229">
    <property type="entry name" value="sensory_box"/>
    <property type="match status" value="2"/>
</dbReference>
<feature type="compositionally biased region" description="Low complexity" evidence="19">
    <location>
        <begin position="542"/>
        <end position="553"/>
    </location>
</feature>
<dbReference type="SUPFAM" id="SSF55785">
    <property type="entry name" value="PYP-like sensor domain (PAS domain)"/>
    <property type="match status" value="2"/>
</dbReference>
<feature type="domain" description="PAC" evidence="22">
    <location>
        <begin position="666"/>
        <end position="720"/>
    </location>
</feature>
<dbReference type="InterPro" id="IPR008271">
    <property type="entry name" value="Ser/Thr_kinase_AS"/>
</dbReference>
<evidence type="ECO:0000256" key="12">
    <source>
        <dbReference type="ARBA" id="ARBA00022777"/>
    </source>
</evidence>
<feature type="compositionally biased region" description="Polar residues" evidence="19">
    <location>
        <begin position="507"/>
        <end position="524"/>
    </location>
</feature>
<feature type="domain" description="PAS" evidence="21">
    <location>
        <begin position="297"/>
        <end position="370"/>
    </location>
</feature>
<evidence type="ECO:0000256" key="14">
    <source>
        <dbReference type="ARBA" id="ARBA00022991"/>
    </source>
</evidence>
<feature type="region of interest" description="Disordered" evidence="19">
    <location>
        <begin position="1"/>
        <end position="45"/>
    </location>
</feature>
<dbReference type="InterPro" id="IPR000014">
    <property type="entry name" value="PAS"/>
</dbReference>
<feature type="domain" description="PAS" evidence="21">
    <location>
        <begin position="592"/>
        <end position="665"/>
    </location>
</feature>
<feature type="compositionally biased region" description="Basic and acidic residues" evidence="19">
    <location>
        <begin position="190"/>
        <end position="199"/>
    </location>
</feature>
<evidence type="ECO:0000256" key="1">
    <source>
        <dbReference type="ARBA" id="ARBA00001917"/>
    </source>
</evidence>
<keyword evidence="14" id="KW-0157">Chromophore</keyword>
<dbReference type="InterPro" id="IPR011009">
    <property type="entry name" value="Kinase-like_dom_sf"/>
</dbReference>
<dbReference type="Pfam" id="PF00069">
    <property type="entry name" value="Pkinase"/>
    <property type="match status" value="1"/>
</dbReference>
<evidence type="ECO:0000256" key="5">
    <source>
        <dbReference type="ARBA" id="ARBA00022543"/>
    </source>
</evidence>
<comment type="similarity">
    <text evidence="2">Belongs to the protein kinase superfamily. AGC Ser/Thr protein kinase family.</text>
</comment>
<dbReference type="CDD" id="cd05574">
    <property type="entry name" value="STKc_phototropin_like"/>
    <property type="match status" value="1"/>
</dbReference>
<feature type="compositionally biased region" description="Basic and acidic residues" evidence="19">
    <location>
        <begin position="248"/>
        <end position="257"/>
    </location>
</feature>
<evidence type="ECO:0000259" key="21">
    <source>
        <dbReference type="PROSITE" id="PS50112"/>
    </source>
</evidence>
<feature type="compositionally biased region" description="Low complexity" evidence="19">
    <location>
        <begin position="86"/>
        <end position="101"/>
    </location>
</feature>
<dbReference type="PROSITE" id="PS50112">
    <property type="entry name" value="PAS"/>
    <property type="match status" value="2"/>
</dbReference>
<feature type="region of interest" description="Disordered" evidence="19">
    <location>
        <begin position="486"/>
        <end position="564"/>
    </location>
</feature>
<dbReference type="InterPro" id="IPR017441">
    <property type="entry name" value="Protein_kinase_ATP_BS"/>
</dbReference>
<evidence type="ECO:0000313" key="23">
    <source>
        <dbReference type="EMBL" id="AML79021.1"/>
    </source>
</evidence>
<comment type="catalytic activity">
    <reaction evidence="16">
        <text>L-threonyl-[protein] + ATP = O-phospho-L-threonyl-[protein] + ADP + H(+)</text>
        <dbReference type="Rhea" id="RHEA:46608"/>
        <dbReference type="Rhea" id="RHEA-COMP:11060"/>
        <dbReference type="Rhea" id="RHEA-COMP:11605"/>
        <dbReference type="ChEBI" id="CHEBI:15378"/>
        <dbReference type="ChEBI" id="CHEBI:30013"/>
        <dbReference type="ChEBI" id="CHEBI:30616"/>
        <dbReference type="ChEBI" id="CHEBI:61977"/>
        <dbReference type="ChEBI" id="CHEBI:456216"/>
        <dbReference type="EC" id="2.7.11.1"/>
    </reaction>
</comment>
<dbReference type="FunFam" id="3.30.200.20:FF:000133">
    <property type="entry name" value="LOV domain-containing protein"/>
    <property type="match status" value="1"/>
</dbReference>
<dbReference type="SUPFAM" id="SSF56112">
    <property type="entry name" value="Protein kinase-like (PK-like)"/>
    <property type="match status" value="1"/>
</dbReference>
<dbReference type="EC" id="2.7.11.1" evidence="3"/>
<dbReference type="InterPro" id="IPR001610">
    <property type="entry name" value="PAC"/>
</dbReference>
<evidence type="ECO:0000256" key="11">
    <source>
        <dbReference type="ARBA" id="ARBA00022741"/>
    </source>
</evidence>
<comment type="catalytic activity">
    <reaction evidence="17">
        <text>L-seryl-[protein] + ATP = O-phospho-L-seryl-[protein] + ADP + H(+)</text>
        <dbReference type="Rhea" id="RHEA:17989"/>
        <dbReference type="Rhea" id="RHEA-COMP:9863"/>
        <dbReference type="Rhea" id="RHEA-COMP:11604"/>
        <dbReference type="ChEBI" id="CHEBI:15378"/>
        <dbReference type="ChEBI" id="CHEBI:29999"/>
        <dbReference type="ChEBI" id="CHEBI:30616"/>
        <dbReference type="ChEBI" id="CHEBI:83421"/>
        <dbReference type="ChEBI" id="CHEBI:456216"/>
        <dbReference type="EC" id="2.7.11.1"/>
    </reaction>
</comment>
<evidence type="ECO:0000256" key="17">
    <source>
        <dbReference type="ARBA" id="ARBA00048679"/>
    </source>
</evidence>
<evidence type="ECO:0000256" key="7">
    <source>
        <dbReference type="ARBA" id="ARBA00022630"/>
    </source>
</evidence>
<dbReference type="SMART" id="SM00086">
    <property type="entry name" value="PAC"/>
    <property type="match status" value="2"/>
</dbReference>
<dbReference type="Gene3D" id="3.30.450.20">
    <property type="entry name" value="PAS domain"/>
    <property type="match status" value="2"/>
</dbReference>
<dbReference type="PANTHER" id="PTHR45637">
    <property type="entry name" value="FLIPPASE KINASE 1-RELATED"/>
    <property type="match status" value="1"/>
</dbReference>
<proteinExistence type="evidence at transcript level"/>
<keyword evidence="4" id="KW-0723">Serine/threonine-protein kinase</keyword>
<dbReference type="InterPro" id="IPR000700">
    <property type="entry name" value="PAS-assoc_C"/>
</dbReference>
<reference evidence="23" key="1">
    <citation type="journal article" date="2016" name="Proc. Natl. Acad. Sci. U.S.A.">
        <title>Functional and topological diversity of LOV domain photoreceptors.</title>
        <authorList>
            <person name="Glantz S.T."/>
            <person name="Carpenter E.J."/>
            <person name="Melkonian M."/>
            <person name="Gardner K.H."/>
            <person name="Boyden E.S."/>
            <person name="Wong G.K."/>
            <person name="Chow B.Y."/>
        </authorList>
    </citation>
    <scope>NUCLEOTIDE SEQUENCE</scope>
    <source>
        <strain evidence="23">VMXJ_2006391</strain>
    </source>
</reference>
<comment type="cofactor">
    <cofactor evidence="1">
        <name>FMN</name>
        <dbReference type="ChEBI" id="CHEBI:58210"/>
    </cofactor>
</comment>
<feature type="region of interest" description="Disordered" evidence="19">
    <location>
        <begin position="59"/>
        <end position="168"/>
    </location>
</feature>
<dbReference type="PROSITE" id="PS50113">
    <property type="entry name" value="PAC"/>
    <property type="match status" value="2"/>
</dbReference>
<keyword evidence="6" id="KW-0716">Sensory transduction</keyword>
<dbReference type="GO" id="GO:0004674">
    <property type="term" value="F:protein serine/threonine kinase activity"/>
    <property type="evidence" value="ECO:0007669"/>
    <property type="project" value="UniProtKB-KW"/>
</dbReference>
<keyword evidence="12" id="KW-0418">Kinase</keyword>
<feature type="domain" description="PAC" evidence="22">
    <location>
        <begin position="371"/>
        <end position="425"/>
    </location>
</feature>
<dbReference type="InterPro" id="IPR000719">
    <property type="entry name" value="Prot_kinase_dom"/>
</dbReference>
<evidence type="ECO:0000256" key="13">
    <source>
        <dbReference type="ARBA" id="ARBA00022840"/>
    </source>
</evidence>
<name>A0A126X2W7_9BRYO</name>
<evidence type="ECO:0000256" key="2">
    <source>
        <dbReference type="ARBA" id="ARBA00009903"/>
    </source>
</evidence>
<dbReference type="SMART" id="SM00091">
    <property type="entry name" value="PAS"/>
    <property type="match status" value="2"/>
</dbReference>
<dbReference type="PROSITE" id="PS50011">
    <property type="entry name" value="PROTEIN_KINASE_DOM"/>
    <property type="match status" value="1"/>
</dbReference>
<evidence type="ECO:0000256" key="6">
    <source>
        <dbReference type="ARBA" id="ARBA00022606"/>
    </source>
</evidence>
<keyword evidence="11 18" id="KW-0547">Nucleotide-binding</keyword>
<dbReference type="PROSITE" id="PS00108">
    <property type="entry name" value="PROTEIN_KINASE_ST"/>
    <property type="match status" value="1"/>
</dbReference>
<dbReference type="FunFam" id="3.30.450.20:FF:000002">
    <property type="entry name" value="LOV domain-containing protein"/>
    <property type="match status" value="1"/>
</dbReference>
<protein>
    <recommendedName>
        <fullName evidence="3">non-specific serine/threonine protein kinase</fullName>
        <ecNumber evidence="3">2.7.11.1</ecNumber>
    </recommendedName>
</protein>
<evidence type="ECO:0000256" key="15">
    <source>
        <dbReference type="ARBA" id="ARBA00023170"/>
    </source>
</evidence>
<feature type="compositionally biased region" description="Basic and acidic residues" evidence="19">
    <location>
        <begin position="207"/>
        <end position="226"/>
    </location>
</feature>
<dbReference type="FunFam" id="1.10.510.10:FF:000265">
    <property type="entry name" value="Putative LOV domain-containing protein"/>
    <property type="match status" value="1"/>
</dbReference>
<sequence length="1136" mass="126684">MEEQEPASSTSKPGGARGRGRYNAASRTERKSLEVFGGAPASTRYLPGANISFGGATVPEADEQVEPTPPRIVSPTWELEPPRIDPPSTAAPAVSPTWSTPEQQSLSWAKPKAPLSVSKPSPAPWEVNLDIPEYKPKPVIGADETKPTPVVRHQRSSSDTMRNTLPDLEAERQIAIRKEERQNAINKLKMQAEEDARRDALKKKKDGAKSPEKKAMPNEVMKDRAAEWGLVLKSDEKTGKTQGVTTRRSGENRRSGDGETPSTGRVSMNLPTVPASRTSEASDAGSDTSLPSNLPKVSRHIKDALSTFQQTFVVSDATQPDFPILYASAGFFNMTGYTPKEVIGRNCRFLQGPGTDQADVARIREALREGKSYCGRLLNYKKDGSAFWNLLTVTPIKDNDGKVLKFIGMQVEVSKHTEGKKENALRPNGLPESLIRYGTRLQDKATEAVGDLVGVFKNPVGIPDSPKTASTKFGLSSLPAIAGELDLAESSKPAKASQRDSTRRRSTGTNVMTRTDSRLSNVPESGQLGAQPGVPPRRNRRSSGFLSLLGLGKPEPKPEMDPEMDPELRMLDDEERPESFEVDIERSKEIRRGIDLATTLERIAKNFVITDPRLPDNPIIFASDEFLELTEYTREEILGRNCRFLQGPDTDRAVVDQIRDAIAARRDITVQLLNYTKSGKPFWNLFHLQAMRDQSGELQYFIGVQLDGSEYLEPERNRLSENKEKEGAKVVQETANNIDGAVRELPDANMKPENLWSKHSLPVYPRPHSKNSPYWDAIRKAKINGQNLGLKDFRPIKPLGSGDTGSVHLVELRETGLEFAMKAMDKSVMMQRNKVHRARAERDILALLDHPFLPTLYSTFQTQTHICLITDFCPGGELFLLLERQPRKVFTEDVVRFFAAEVVVALEYLHCVGVVYRDLKPENVLLREDGHIQLTDFDLSFLTSAKPVLVEQDPPPGRRRKLKNLPPVFFAEPVMPSNSFVGTEEYIAPEIITGQGHSSAVDWWALGILIYEMLYGRTPFRGRNRQKTFSNVLQKDIIFPASIPVSLPARQLMRDLLQRNPLKRLGSYRGSSDVKNHPFFRGINWPLLRNMVPPPLETPVQLITGDLDSVDSKDAEELEWDELEATAANTFHSDVF</sequence>
<keyword evidence="5" id="KW-0600">Photoreceptor protein</keyword>
<dbReference type="SMART" id="SM00220">
    <property type="entry name" value="S_TKc"/>
    <property type="match status" value="1"/>
</dbReference>
<keyword evidence="15" id="KW-0675">Receptor</keyword>
<evidence type="ECO:0000259" key="22">
    <source>
        <dbReference type="PROSITE" id="PS50113"/>
    </source>
</evidence>
<keyword evidence="8" id="KW-0288">FMN</keyword>
<evidence type="ECO:0000256" key="10">
    <source>
        <dbReference type="ARBA" id="ARBA00022737"/>
    </source>
</evidence>
<dbReference type="Gene3D" id="1.10.510.10">
    <property type="entry name" value="Transferase(Phosphotransferase) domain 1"/>
    <property type="match status" value="1"/>
</dbReference>
<evidence type="ECO:0000256" key="9">
    <source>
        <dbReference type="ARBA" id="ARBA00022679"/>
    </source>
</evidence>
<dbReference type="AlphaFoldDB" id="A0A126X2W7"/>
<feature type="binding site" evidence="18">
    <location>
        <position position="822"/>
    </location>
    <ligand>
        <name>ATP</name>
        <dbReference type="ChEBI" id="CHEBI:30616"/>
    </ligand>
</feature>
<dbReference type="PROSITE" id="PS00107">
    <property type="entry name" value="PROTEIN_KINASE_ATP"/>
    <property type="match status" value="1"/>
</dbReference>
<evidence type="ECO:0000256" key="16">
    <source>
        <dbReference type="ARBA" id="ARBA00047899"/>
    </source>
</evidence>
<dbReference type="EMBL" id="KU701410">
    <property type="protein sequence ID" value="AML79021.1"/>
    <property type="molecule type" value="mRNA"/>
</dbReference>
<feature type="region of interest" description="Disordered" evidence="19">
    <location>
        <begin position="181"/>
        <end position="294"/>
    </location>
</feature>
<dbReference type="GO" id="GO:0009882">
    <property type="term" value="F:blue light photoreceptor activity"/>
    <property type="evidence" value="ECO:0007669"/>
    <property type="project" value="UniProtKB-ARBA"/>
</dbReference>
<dbReference type="FunFam" id="3.30.450.20:FF:000036">
    <property type="entry name" value="Putative LOV domain-containing protein"/>
    <property type="match status" value="1"/>
</dbReference>
<dbReference type="Pfam" id="PF13426">
    <property type="entry name" value="PAS_9"/>
    <property type="match status" value="2"/>
</dbReference>
<evidence type="ECO:0000256" key="19">
    <source>
        <dbReference type="SAM" id="MobiDB-lite"/>
    </source>
</evidence>
<feature type="domain" description="Protein kinase" evidence="20">
    <location>
        <begin position="793"/>
        <end position="1080"/>
    </location>
</feature>
<accession>A0A126X2W7</accession>
<dbReference type="CDD" id="cd00130">
    <property type="entry name" value="PAS"/>
    <property type="match status" value="2"/>
</dbReference>
<evidence type="ECO:0000259" key="20">
    <source>
        <dbReference type="PROSITE" id="PS50011"/>
    </source>
</evidence>
<feature type="compositionally biased region" description="Polar residues" evidence="19">
    <location>
        <begin position="260"/>
        <end position="292"/>
    </location>
</feature>
<keyword evidence="10" id="KW-0677">Repeat</keyword>
<dbReference type="Gene3D" id="3.30.200.20">
    <property type="entry name" value="Phosphorylase Kinase, domain 1"/>
    <property type="match status" value="1"/>
</dbReference>
<evidence type="ECO:0000256" key="3">
    <source>
        <dbReference type="ARBA" id="ARBA00012513"/>
    </source>
</evidence>
<dbReference type="InterPro" id="IPR035965">
    <property type="entry name" value="PAS-like_dom_sf"/>
</dbReference>